<accession>A0AAV2YKG1</accession>
<protein>
    <recommendedName>
        <fullName evidence="7">DUF547 domain-containing protein</fullName>
    </recommendedName>
</protein>
<evidence type="ECO:0000256" key="2">
    <source>
        <dbReference type="SAM" id="Phobius"/>
    </source>
</evidence>
<dbReference type="Pfam" id="PF04784">
    <property type="entry name" value="DUF547"/>
    <property type="match status" value="1"/>
</dbReference>
<dbReference type="PANTHER" id="PTHR46361">
    <property type="entry name" value="ELECTRON CARRIER/ PROTEIN DISULFIDE OXIDOREDUCTASE"/>
    <property type="match status" value="1"/>
</dbReference>
<keyword evidence="2" id="KW-1133">Transmembrane helix</keyword>
<feature type="region of interest" description="Disordered" evidence="1">
    <location>
        <begin position="75"/>
        <end position="140"/>
    </location>
</feature>
<feature type="region of interest" description="Disordered" evidence="1">
    <location>
        <begin position="698"/>
        <end position="718"/>
    </location>
</feature>
<reference evidence="5" key="1">
    <citation type="submission" date="2022-11" db="EMBL/GenBank/DDBJ databases">
        <authorList>
            <person name="Morgan W.R."/>
            <person name="Tartar A."/>
        </authorList>
    </citation>
    <scope>NUCLEOTIDE SEQUENCE</scope>
    <source>
        <strain evidence="5">ARSEF 373</strain>
    </source>
</reference>
<dbReference type="PANTHER" id="PTHR46361:SF3">
    <property type="entry name" value="ELECTRON CARRIER_ PROTEIN DISULFIDE OXIDOREDUCTASE"/>
    <property type="match status" value="1"/>
</dbReference>
<evidence type="ECO:0000259" key="4">
    <source>
        <dbReference type="Pfam" id="PF08588"/>
    </source>
</evidence>
<keyword evidence="6" id="KW-1185">Reference proteome</keyword>
<comment type="caution">
    <text evidence="5">The sequence shown here is derived from an EMBL/GenBank/DDBJ whole genome shotgun (WGS) entry which is preliminary data.</text>
</comment>
<feature type="region of interest" description="Disordered" evidence="1">
    <location>
        <begin position="1112"/>
        <end position="1131"/>
    </location>
</feature>
<feature type="transmembrane region" description="Helical" evidence="2">
    <location>
        <begin position="12"/>
        <end position="42"/>
    </location>
</feature>
<name>A0AAV2YKG1_9STRA</name>
<proteinExistence type="predicted"/>
<sequence length="1131" mass="124135">MQQRVPMLSDESLLDLALLSTLSVLVHYCFGFYGLAVALLVYCGGDRSDQAFRRLSDFLLDAFHDLYWHKLLRSPEPEEDKSDGHDHGGSDTDDQARAPSPSPSSLPASPAARSPAPPAGTATSGASISVSSDSADEMAVPHTPVRHPLRDAVGPHAHQWQVQVRDVAGGAASTSVPSPVMCINANAPMPFETELFNGHVLILVRTNPEDPRHTHLFAGRRRMFWIQVQGQFKRQPQGTVFLGGELPARVATGFFTRSIALVIMGIIKKLVRGVHFSFGDSRRGEVPHVAFPLFQSVDQFVATRAGEQPPTLGTDDFGESDEARKQRRSTPLGQENYEVGVTYSFHFHTMYVDLTTWTTKNLPGMSDMDLATFFDSLPLRLSAYDIDTAAATSDHHCQVDKRYVFCFELQHERRRLQRSESEQSDQSASSTAGSTASIENATENEVRGSESDELAGATASADAVPMPARGVALEMVAALHADNASKLKDIDISFLFWMEEVDLASAVRRVHYVLTVRRRTNPETSHIAVVSAFALRLLLFGSSGSRAPADLRGVRFHSRSRIGSYSTITAEAEQISQYLKGMLNTIASGAPTAFDQTFQSSLYRLLHSRVRLEAAPAAVSCTPSKLGVNLTKRDRIDMRVALEGIVYRFHTDSLLRQEVLVVTANELLFYRSYSTNPDKIVQCGRVIGVEACSSPWTKGHDDGNDVATSDGDTNTTTPQAPAYAFTISTFAEEITLCVHADNARKSWIRVILQQCNPQANLDQSLVQDMHVCATPNKALQPADRVVLNSRSLFPGSSDRKNTNSANAGIDAVALAATTLRSALRIHAGADKMSALDVMAFLDKASLFRAIDLTVLHQRPHEDKLSFYLNLYHIILAHAMIAIGFPRGKTQWTHFLTHMCYSVGIQRRTMSLAEIEHVILRARLPRAELPYLAPSFFQRRSAALLTTLGLAHPDFRVTFALVLNNCYSDRVVVFQSACVHDQLNAVAKRFLGRQVEVQVDKRAVVLPRVCEWYRHDYGGHGSSLYCLRKLVGFLPEETQAAALTILDSSSPVRVKFASFKYSSRAVLRLDTSLEDEASGLAVSTGNRTDDESAAEADSSGIEEEAEVIVAVSGTLSVPEDASSDHGSVTDEE</sequence>
<keyword evidence="2" id="KW-0812">Transmembrane</keyword>
<organism evidence="5 6">
    <name type="scientific">Lagenidium giganteum</name>
    <dbReference type="NCBI Taxonomy" id="4803"/>
    <lineage>
        <taxon>Eukaryota</taxon>
        <taxon>Sar</taxon>
        <taxon>Stramenopiles</taxon>
        <taxon>Oomycota</taxon>
        <taxon>Peronosporomycetes</taxon>
        <taxon>Pythiales</taxon>
        <taxon>Pythiaceae</taxon>
    </lineage>
</organism>
<dbReference type="InterPro" id="IPR013897">
    <property type="entry name" value="Duc1"/>
</dbReference>
<dbReference type="EMBL" id="DAKRPA010000291">
    <property type="protein sequence ID" value="DAZ93788.1"/>
    <property type="molecule type" value="Genomic_DNA"/>
</dbReference>
<feature type="compositionally biased region" description="Polar residues" evidence="1">
    <location>
        <begin position="706"/>
        <end position="718"/>
    </location>
</feature>
<gene>
    <name evidence="5" type="ORF">N0F65_009910</name>
</gene>
<dbReference type="Proteomes" id="UP001146120">
    <property type="component" value="Unassembled WGS sequence"/>
</dbReference>
<reference evidence="5" key="2">
    <citation type="journal article" date="2023" name="Microbiol Resour">
        <title>Decontamination and Annotation of the Draft Genome Sequence of the Oomycete Lagenidium giganteum ARSEF 373.</title>
        <authorList>
            <person name="Morgan W.R."/>
            <person name="Tartar A."/>
        </authorList>
    </citation>
    <scope>NUCLEOTIDE SEQUENCE</scope>
    <source>
        <strain evidence="5">ARSEF 373</strain>
    </source>
</reference>
<feature type="domain" description="DUF547" evidence="3">
    <location>
        <begin position="859"/>
        <end position="990"/>
    </location>
</feature>
<feature type="region of interest" description="Disordered" evidence="1">
    <location>
        <begin position="416"/>
        <end position="460"/>
    </location>
</feature>
<evidence type="ECO:0000259" key="3">
    <source>
        <dbReference type="Pfam" id="PF04784"/>
    </source>
</evidence>
<evidence type="ECO:0000256" key="1">
    <source>
        <dbReference type="SAM" id="MobiDB-lite"/>
    </source>
</evidence>
<dbReference type="Pfam" id="PF08588">
    <property type="entry name" value="Duc1"/>
    <property type="match status" value="1"/>
</dbReference>
<evidence type="ECO:0000313" key="6">
    <source>
        <dbReference type="Proteomes" id="UP001146120"/>
    </source>
</evidence>
<dbReference type="AlphaFoldDB" id="A0AAV2YKG1"/>
<feature type="compositionally biased region" description="Low complexity" evidence="1">
    <location>
        <begin position="424"/>
        <end position="437"/>
    </location>
</feature>
<evidence type="ECO:0008006" key="7">
    <source>
        <dbReference type="Google" id="ProtNLM"/>
    </source>
</evidence>
<feature type="region of interest" description="Disordered" evidence="1">
    <location>
        <begin position="307"/>
        <end position="332"/>
    </location>
</feature>
<feature type="region of interest" description="Disordered" evidence="1">
    <location>
        <begin position="1079"/>
        <end position="1101"/>
    </location>
</feature>
<feature type="compositionally biased region" description="Low complexity" evidence="1">
    <location>
        <begin position="97"/>
        <end position="133"/>
    </location>
</feature>
<keyword evidence="2" id="KW-0472">Membrane</keyword>
<feature type="compositionally biased region" description="Basic and acidic residues" evidence="1">
    <location>
        <begin position="75"/>
        <end position="96"/>
    </location>
</feature>
<dbReference type="InterPro" id="IPR006869">
    <property type="entry name" value="DUF547"/>
</dbReference>
<evidence type="ECO:0000313" key="5">
    <source>
        <dbReference type="EMBL" id="DAZ93788.1"/>
    </source>
</evidence>
<feature type="domain" description="Domain of unknown function at the cortex 1" evidence="4">
    <location>
        <begin position="169"/>
        <end position="409"/>
    </location>
</feature>